<dbReference type="SUPFAM" id="SSF54373">
    <property type="entry name" value="FAD-linked reductases, C-terminal domain"/>
    <property type="match status" value="1"/>
</dbReference>
<evidence type="ECO:0000313" key="3">
    <source>
        <dbReference type="Proteomes" id="UP000614047"/>
    </source>
</evidence>
<dbReference type="PROSITE" id="PS51318">
    <property type="entry name" value="TAT"/>
    <property type="match status" value="1"/>
</dbReference>
<dbReference type="GO" id="GO:0009063">
    <property type="term" value="P:amino acid catabolic process"/>
    <property type="evidence" value="ECO:0007669"/>
    <property type="project" value="TreeGrafter"/>
</dbReference>
<dbReference type="EC" id="1.4.3.4" evidence="2"/>
<dbReference type="InterPro" id="IPR050281">
    <property type="entry name" value="Flavin_monoamine_oxidase"/>
</dbReference>
<evidence type="ECO:0000259" key="1">
    <source>
        <dbReference type="Pfam" id="PF01593"/>
    </source>
</evidence>
<dbReference type="GO" id="GO:0097621">
    <property type="term" value="F:monoamine oxidase activity"/>
    <property type="evidence" value="ECO:0007669"/>
    <property type="project" value="UniProtKB-EC"/>
</dbReference>
<keyword evidence="3" id="KW-1185">Reference proteome</keyword>
<dbReference type="RefSeq" id="WP_197010850.1">
    <property type="nucleotide sequence ID" value="NZ_BAABES010000008.1"/>
</dbReference>
<evidence type="ECO:0000313" key="2">
    <source>
        <dbReference type="EMBL" id="MBG6088076.1"/>
    </source>
</evidence>
<dbReference type="InterPro" id="IPR006311">
    <property type="entry name" value="TAT_signal"/>
</dbReference>
<dbReference type="Gene3D" id="3.50.50.60">
    <property type="entry name" value="FAD/NAD(P)-binding domain"/>
    <property type="match status" value="1"/>
</dbReference>
<organism evidence="2 3">
    <name type="scientific">Actinomadura viridis</name>
    <dbReference type="NCBI Taxonomy" id="58110"/>
    <lineage>
        <taxon>Bacteria</taxon>
        <taxon>Bacillati</taxon>
        <taxon>Actinomycetota</taxon>
        <taxon>Actinomycetes</taxon>
        <taxon>Streptosporangiales</taxon>
        <taxon>Thermomonosporaceae</taxon>
        <taxon>Actinomadura</taxon>
    </lineage>
</organism>
<dbReference type="InterPro" id="IPR036188">
    <property type="entry name" value="FAD/NAD-bd_sf"/>
</dbReference>
<dbReference type="SUPFAM" id="SSF51905">
    <property type="entry name" value="FAD/NAD(P)-binding domain"/>
    <property type="match status" value="1"/>
</dbReference>
<comment type="caution">
    <text evidence="2">The sequence shown here is derived from an EMBL/GenBank/DDBJ whole genome shotgun (WGS) entry which is preliminary data.</text>
</comment>
<accession>A0A931DID6</accession>
<proteinExistence type="predicted"/>
<dbReference type="Gene3D" id="1.20.1440.240">
    <property type="match status" value="1"/>
</dbReference>
<keyword evidence="2" id="KW-0560">Oxidoreductase</keyword>
<dbReference type="PRINTS" id="PR00419">
    <property type="entry name" value="ADXRDTASE"/>
</dbReference>
<protein>
    <submittedName>
        <fullName evidence="2">Monoamine oxidase</fullName>
        <ecNumber evidence="2">1.4.3.4</ecNumber>
    </submittedName>
</protein>
<dbReference type="InterPro" id="IPR002937">
    <property type="entry name" value="Amino_oxidase"/>
</dbReference>
<dbReference type="Pfam" id="PF01593">
    <property type="entry name" value="Amino_oxidase"/>
    <property type="match status" value="1"/>
</dbReference>
<name>A0A931DID6_9ACTN</name>
<reference evidence="2" key="1">
    <citation type="submission" date="2020-11" db="EMBL/GenBank/DDBJ databases">
        <title>Sequencing the genomes of 1000 actinobacteria strains.</title>
        <authorList>
            <person name="Klenk H.-P."/>
        </authorList>
    </citation>
    <scope>NUCLEOTIDE SEQUENCE</scope>
    <source>
        <strain evidence="2">DSM 43175</strain>
    </source>
</reference>
<dbReference type="AlphaFoldDB" id="A0A931DID6"/>
<dbReference type="PANTHER" id="PTHR10742:SF342">
    <property type="entry name" value="AMINE OXIDASE"/>
    <property type="match status" value="1"/>
</dbReference>
<dbReference type="Proteomes" id="UP000614047">
    <property type="component" value="Unassembled WGS sequence"/>
</dbReference>
<gene>
    <name evidence="2" type="ORF">IW256_002189</name>
</gene>
<dbReference type="GO" id="GO:0001716">
    <property type="term" value="F:L-amino-acid oxidase activity"/>
    <property type="evidence" value="ECO:0007669"/>
    <property type="project" value="TreeGrafter"/>
</dbReference>
<feature type="domain" description="Amine oxidase" evidence="1">
    <location>
        <begin position="74"/>
        <end position="529"/>
    </location>
</feature>
<dbReference type="EMBL" id="JADOUA010000001">
    <property type="protein sequence ID" value="MBG6088076.1"/>
    <property type="molecule type" value="Genomic_DNA"/>
</dbReference>
<dbReference type="PANTHER" id="PTHR10742">
    <property type="entry name" value="FLAVIN MONOAMINE OXIDASE"/>
    <property type="match status" value="1"/>
</dbReference>
<dbReference type="Gene3D" id="3.90.660.10">
    <property type="match status" value="1"/>
</dbReference>
<sequence length="536" mass="57499">MTEEPKGGGVSRRGFLTRVGATGGAGAMFATMGALGLAPSAEAATRVPFQPPRRSDFTLRGRGAARIAVLGAGVAGLAAAYELGKAGYDVTILEAQDRVGGRNRTLRGGDRLAEMGGDTQRIGFGKGVYMNAGPARIAQWMTTMDYCRELGVPLEVFTNSNADAYIYNQSAGMTAPVRWRTAKADVYGYISELLAKATDQGALDQRLTGTDKERLLSFLSGFGAIGGRASGFAYTGTDGRRGYTVDPGAAENAGTVLGPVPSLSDVLASGVGRSFSFEFGYSQAMLMFQPVGGMDAIPRALAKAVGAGRIRTGAQVTKITNLAGGVEIEYEREGRTRTLAADYCIATLPPHLLAKIPHNLGASVQSALGTPVPASTGKIGLEYKSRWWEDEERIYGGITNTDLDISTIWYPSHDYHAQRGLVVGYYNFGANSDAYARLTHAERLRRALDAGAKIHGDRYRQGIASSASIAWSRQQHIQGGWISWPSRGAEYRLLNQPQGNVYFSGDWLSYEIAWQHGSFESARKVVTELHQRVLKG</sequence>